<evidence type="ECO:0008006" key="2">
    <source>
        <dbReference type="Google" id="ProtNLM"/>
    </source>
</evidence>
<organism evidence="1">
    <name type="scientific">Tanacetum cinerariifolium</name>
    <name type="common">Dalmatian daisy</name>
    <name type="synonym">Chrysanthemum cinerariifolium</name>
    <dbReference type="NCBI Taxonomy" id="118510"/>
    <lineage>
        <taxon>Eukaryota</taxon>
        <taxon>Viridiplantae</taxon>
        <taxon>Streptophyta</taxon>
        <taxon>Embryophyta</taxon>
        <taxon>Tracheophyta</taxon>
        <taxon>Spermatophyta</taxon>
        <taxon>Magnoliopsida</taxon>
        <taxon>eudicotyledons</taxon>
        <taxon>Gunneridae</taxon>
        <taxon>Pentapetalae</taxon>
        <taxon>asterids</taxon>
        <taxon>campanulids</taxon>
        <taxon>Asterales</taxon>
        <taxon>Asteraceae</taxon>
        <taxon>Asteroideae</taxon>
        <taxon>Anthemideae</taxon>
        <taxon>Anthemidinae</taxon>
        <taxon>Tanacetum</taxon>
    </lineage>
</organism>
<protein>
    <recommendedName>
        <fullName evidence="2">Reverse transcriptase domain-containing protein</fullName>
    </recommendedName>
</protein>
<dbReference type="AlphaFoldDB" id="A0A699XPV0"/>
<proteinExistence type="predicted"/>
<sequence>HPLIARPSLPPLLSTLLEETNTVDNSLPEFETFCFDVEEIISGSTTTHPDLSLLEYEAFLDDHVKEISSG</sequence>
<feature type="non-terminal residue" evidence="1">
    <location>
        <position position="70"/>
    </location>
</feature>
<reference evidence="1" key="1">
    <citation type="journal article" date="2019" name="Sci. Rep.">
        <title>Draft genome of Tanacetum cinerariifolium, the natural source of mosquito coil.</title>
        <authorList>
            <person name="Yamashiro T."/>
            <person name="Shiraishi A."/>
            <person name="Satake H."/>
            <person name="Nakayama K."/>
        </authorList>
    </citation>
    <scope>NUCLEOTIDE SEQUENCE</scope>
</reference>
<dbReference type="EMBL" id="BKCJ011903407">
    <property type="protein sequence ID" value="GFD61849.1"/>
    <property type="molecule type" value="Genomic_DNA"/>
</dbReference>
<comment type="caution">
    <text evidence="1">The sequence shown here is derived from an EMBL/GenBank/DDBJ whole genome shotgun (WGS) entry which is preliminary data.</text>
</comment>
<feature type="non-terminal residue" evidence="1">
    <location>
        <position position="1"/>
    </location>
</feature>
<evidence type="ECO:0000313" key="1">
    <source>
        <dbReference type="EMBL" id="GFD61849.1"/>
    </source>
</evidence>
<gene>
    <name evidence="1" type="ORF">Tci_933818</name>
</gene>
<name>A0A699XPV0_TANCI</name>
<accession>A0A699XPV0</accession>